<gene>
    <name evidence="16" type="ORF">LSH36_55g07081</name>
</gene>
<comment type="subcellular location">
    <subcellularLocation>
        <location evidence="1">Cell membrane</location>
        <topology evidence="1">Multi-pass membrane protein</topology>
    </subcellularLocation>
</comment>
<evidence type="ECO:0000256" key="7">
    <source>
        <dbReference type="ARBA" id="ARBA00022989"/>
    </source>
</evidence>
<keyword evidence="3" id="KW-0813">Transport</keyword>
<feature type="transmembrane region" description="Helical" evidence="14">
    <location>
        <begin position="128"/>
        <end position="146"/>
    </location>
</feature>
<evidence type="ECO:0000259" key="15">
    <source>
        <dbReference type="Pfam" id="PF00520"/>
    </source>
</evidence>
<dbReference type="PANTHER" id="PTHR46480:SF1">
    <property type="entry name" value="VOLTAGE-GATED HYDROGEN CHANNEL 1"/>
    <property type="match status" value="1"/>
</dbReference>
<evidence type="ECO:0000256" key="4">
    <source>
        <dbReference type="ARBA" id="ARBA00022475"/>
    </source>
</evidence>
<keyword evidence="7 14" id="KW-1133">Transmembrane helix</keyword>
<dbReference type="Gene3D" id="1.20.5.170">
    <property type="match status" value="1"/>
</dbReference>
<dbReference type="GO" id="GO:0005886">
    <property type="term" value="C:plasma membrane"/>
    <property type="evidence" value="ECO:0007669"/>
    <property type="project" value="UniProtKB-SubCell"/>
</dbReference>
<evidence type="ECO:0000256" key="1">
    <source>
        <dbReference type="ARBA" id="ARBA00004651"/>
    </source>
</evidence>
<dbReference type="InterPro" id="IPR027359">
    <property type="entry name" value="Volt_channel_dom_sf"/>
</dbReference>
<dbReference type="InterPro" id="IPR031846">
    <property type="entry name" value="Hvcn1"/>
</dbReference>
<organism evidence="16 17">
    <name type="scientific">Paralvinella palmiformis</name>
    <dbReference type="NCBI Taxonomy" id="53620"/>
    <lineage>
        <taxon>Eukaryota</taxon>
        <taxon>Metazoa</taxon>
        <taxon>Spiralia</taxon>
        <taxon>Lophotrochozoa</taxon>
        <taxon>Annelida</taxon>
        <taxon>Polychaeta</taxon>
        <taxon>Sedentaria</taxon>
        <taxon>Canalipalpata</taxon>
        <taxon>Terebellida</taxon>
        <taxon>Terebelliformia</taxon>
        <taxon>Alvinellidae</taxon>
        <taxon>Paralvinella</taxon>
    </lineage>
</organism>
<evidence type="ECO:0000256" key="10">
    <source>
        <dbReference type="ARBA" id="ARBA00023136"/>
    </source>
</evidence>
<keyword evidence="11" id="KW-0407">Ion channel</keyword>
<keyword evidence="4" id="KW-1003">Cell membrane</keyword>
<dbReference type="Proteomes" id="UP001208570">
    <property type="component" value="Unassembled WGS sequence"/>
</dbReference>
<evidence type="ECO:0000256" key="14">
    <source>
        <dbReference type="SAM" id="Phobius"/>
    </source>
</evidence>
<evidence type="ECO:0000256" key="9">
    <source>
        <dbReference type="ARBA" id="ARBA00023065"/>
    </source>
</evidence>
<keyword evidence="8 13" id="KW-0175">Coiled coil</keyword>
<reference evidence="16" key="1">
    <citation type="journal article" date="2023" name="Mol. Biol. Evol.">
        <title>Third-Generation Sequencing Reveals the Adaptive Role of the Epigenome in Three Deep-Sea Polychaetes.</title>
        <authorList>
            <person name="Perez M."/>
            <person name="Aroh O."/>
            <person name="Sun Y."/>
            <person name="Lan Y."/>
            <person name="Juniper S.K."/>
            <person name="Young C.R."/>
            <person name="Angers B."/>
            <person name="Qian P.Y."/>
        </authorList>
    </citation>
    <scope>NUCLEOTIDE SEQUENCE</scope>
    <source>
        <strain evidence="16">P08H-3</strain>
    </source>
</reference>
<name>A0AAD9K5T4_9ANNE</name>
<dbReference type="Gene3D" id="1.20.120.350">
    <property type="entry name" value="Voltage-gated potassium channels. Chain C"/>
    <property type="match status" value="1"/>
</dbReference>
<dbReference type="AlphaFoldDB" id="A0AAD9K5T4"/>
<evidence type="ECO:0000256" key="3">
    <source>
        <dbReference type="ARBA" id="ARBA00022448"/>
    </source>
</evidence>
<feature type="transmembrane region" description="Helical" evidence="14">
    <location>
        <begin position="94"/>
        <end position="116"/>
    </location>
</feature>
<feature type="coiled-coil region" evidence="13">
    <location>
        <begin position="177"/>
        <end position="218"/>
    </location>
</feature>
<evidence type="ECO:0000256" key="8">
    <source>
        <dbReference type="ARBA" id="ARBA00023054"/>
    </source>
</evidence>
<evidence type="ECO:0000256" key="5">
    <source>
        <dbReference type="ARBA" id="ARBA00022692"/>
    </source>
</evidence>
<evidence type="ECO:0000313" key="17">
    <source>
        <dbReference type="Proteomes" id="UP001208570"/>
    </source>
</evidence>
<evidence type="ECO:0000256" key="6">
    <source>
        <dbReference type="ARBA" id="ARBA00022882"/>
    </source>
</evidence>
<accession>A0AAD9K5T4</accession>
<evidence type="ECO:0000256" key="13">
    <source>
        <dbReference type="SAM" id="Coils"/>
    </source>
</evidence>
<comment type="caution">
    <text evidence="16">The sequence shown here is derived from an EMBL/GenBank/DDBJ whole genome shotgun (WGS) entry which is preliminary data.</text>
</comment>
<dbReference type="GO" id="GO:0034702">
    <property type="term" value="C:monoatomic ion channel complex"/>
    <property type="evidence" value="ECO:0007669"/>
    <property type="project" value="UniProtKB-KW"/>
</dbReference>
<evidence type="ECO:0000256" key="12">
    <source>
        <dbReference type="ARBA" id="ARBA00031989"/>
    </source>
</evidence>
<keyword evidence="17" id="KW-1185">Reference proteome</keyword>
<dbReference type="InterPro" id="IPR005821">
    <property type="entry name" value="Ion_trans_dom"/>
</dbReference>
<feature type="transmembrane region" description="Helical" evidence="14">
    <location>
        <begin position="57"/>
        <end position="74"/>
    </location>
</feature>
<dbReference type="EMBL" id="JAODUP010000055">
    <property type="protein sequence ID" value="KAK2165081.1"/>
    <property type="molecule type" value="Genomic_DNA"/>
</dbReference>
<keyword evidence="6" id="KW-0851">Voltage-gated channel</keyword>
<proteinExistence type="predicted"/>
<evidence type="ECO:0000313" key="16">
    <source>
        <dbReference type="EMBL" id="KAK2165081.1"/>
    </source>
</evidence>
<dbReference type="GO" id="GO:0030171">
    <property type="term" value="F:voltage-gated proton channel activity"/>
    <property type="evidence" value="ECO:0007669"/>
    <property type="project" value="InterPro"/>
</dbReference>
<evidence type="ECO:0000256" key="2">
    <source>
        <dbReference type="ARBA" id="ARBA00015897"/>
    </source>
</evidence>
<keyword evidence="5 14" id="KW-0812">Transmembrane</keyword>
<sequence length="265" mass="30026">MVQMRMEGFKKVAADDLERVIEKDDSNSSMTTDSEDGKHLPPTCRDKLSHILNTNKFQIIVVSLVILDCLLVITELLIDLRVFQFHDTSPVPKVIHYISIGIVSLFLIEIALKVFCLRLEFFKAKLDVFDAVVVIVAFALNIAFANNEGLQASVGLVIALRLWRITKILNGIINSVKKQAERRLARERRVREAIEQELAKYREYCNAQEKEIEALQGLLRKHGIDFETVERPIAGRLISVVAEVNEICEKKPLPPDIMESSEVSS</sequence>
<protein>
    <recommendedName>
        <fullName evidence="2">Voltage-gated hydrogen channel 1</fullName>
    </recommendedName>
    <alternativeName>
        <fullName evidence="12">Hydrogen voltage-gated channel 1</fullName>
    </alternativeName>
</protein>
<dbReference type="SUPFAM" id="SSF81324">
    <property type="entry name" value="Voltage-gated potassium channels"/>
    <property type="match status" value="1"/>
</dbReference>
<keyword evidence="9" id="KW-0406">Ion transport</keyword>
<dbReference type="PANTHER" id="PTHR46480">
    <property type="entry name" value="F20B24.22"/>
    <property type="match status" value="1"/>
</dbReference>
<evidence type="ECO:0000256" key="11">
    <source>
        <dbReference type="ARBA" id="ARBA00023303"/>
    </source>
</evidence>
<dbReference type="Pfam" id="PF00520">
    <property type="entry name" value="Ion_trans"/>
    <property type="match status" value="1"/>
</dbReference>
<feature type="domain" description="Ion transport" evidence="15">
    <location>
        <begin position="57"/>
        <end position="170"/>
    </location>
</feature>
<keyword evidence="10 14" id="KW-0472">Membrane</keyword>